<reference evidence="1 2" key="1">
    <citation type="submission" date="2016-11" db="EMBL/GenBank/DDBJ databases">
        <authorList>
            <person name="Jaros S."/>
            <person name="Januszkiewicz K."/>
            <person name="Wedrychowicz H."/>
        </authorList>
    </citation>
    <scope>NUCLEOTIDE SEQUENCE [LARGE SCALE GENOMIC DNA]</scope>
    <source>
        <strain evidence="1 2">DSM 24787</strain>
    </source>
</reference>
<name>A0A1N6K2X0_9BACT</name>
<evidence type="ECO:0000313" key="2">
    <source>
        <dbReference type="Proteomes" id="UP000185003"/>
    </source>
</evidence>
<proteinExistence type="predicted"/>
<organism evidence="1 2">
    <name type="scientific">Chitinophaga niabensis</name>
    <dbReference type="NCBI Taxonomy" id="536979"/>
    <lineage>
        <taxon>Bacteria</taxon>
        <taxon>Pseudomonadati</taxon>
        <taxon>Bacteroidota</taxon>
        <taxon>Chitinophagia</taxon>
        <taxon>Chitinophagales</taxon>
        <taxon>Chitinophagaceae</taxon>
        <taxon>Chitinophaga</taxon>
    </lineage>
</organism>
<dbReference type="EMBL" id="FSRA01000002">
    <property type="protein sequence ID" value="SIO50899.1"/>
    <property type="molecule type" value="Genomic_DNA"/>
</dbReference>
<accession>A0A1N6K2X0</accession>
<sequence length="41" mass="4885">MNALRLEELCVIKSYNYEHNKNSPGITYNSILHMTRILQIY</sequence>
<evidence type="ECO:0000313" key="1">
    <source>
        <dbReference type="EMBL" id="SIO50899.1"/>
    </source>
</evidence>
<dbReference type="AlphaFoldDB" id="A0A1N6K2X0"/>
<dbReference type="STRING" id="536979.SAMN04488055_4972"/>
<protein>
    <submittedName>
        <fullName evidence="1">Uncharacterized protein</fullName>
    </submittedName>
</protein>
<keyword evidence="2" id="KW-1185">Reference proteome</keyword>
<gene>
    <name evidence="1" type="ORF">SAMN04488055_4972</name>
</gene>
<dbReference type="Proteomes" id="UP000185003">
    <property type="component" value="Unassembled WGS sequence"/>
</dbReference>